<feature type="domain" description="CAAX prenyl protease 2/Lysostaphin resistance protein A-like" evidence="2">
    <location>
        <begin position="2"/>
        <end position="81"/>
    </location>
</feature>
<feature type="transmembrane region" description="Helical" evidence="1">
    <location>
        <begin position="40"/>
        <end position="61"/>
    </location>
</feature>
<dbReference type="Proteomes" id="UP000538292">
    <property type="component" value="Unassembled WGS sequence"/>
</dbReference>
<keyword evidence="1" id="KW-0472">Membrane</keyword>
<reference evidence="3 4" key="1">
    <citation type="submission" date="2020-07" db="EMBL/GenBank/DDBJ databases">
        <title>Thermoactinomyces phylogeny.</title>
        <authorList>
            <person name="Dunlap C."/>
        </authorList>
    </citation>
    <scope>NUCLEOTIDE SEQUENCE [LARGE SCALE GENOMIC DNA]</scope>
    <source>
        <strain evidence="3 4">AMNI-1</strain>
    </source>
</reference>
<feature type="transmembrane region" description="Helical" evidence="1">
    <location>
        <begin position="68"/>
        <end position="85"/>
    </location>
</feature>
<organism evidence="3 4">
    <name type="scientific">Thermoactinomyces mirandus</name>
    <dbReference type="NCBI Taxonomy" id="2756294"/>
    <lineage>
        <taxon>Bacteria</taxon>
        <taxon>Bacillati</taxon>
        <taxon>Bacillota</taxon>
        <taxon>Bacilli</taxon>
        <taxon>Bacillales</taxon>
        <taxon>Thermoactinomycetaceae</taxon>
        <taxon>Thermoactinomyces</taxon>
    </lineage>
</organism>
<dbReference type="GO" id="GO:0006508">
    <property type="term" value="P:proteolysis"/>
    <property type="evidence" value="ECO:0007669"/>
    <property type="project" value="UniProtKB-KW"/>
</dbReference>
<dbReference type="Pfam" id="PF02517">
    <property type="entry name" value="Rce1-like"/>
    <property type="match status" value="1"/>
</dbReference>
<keyword evidence="1" id="KW-1133">Transmembrane helix</keyword>
<evidence type="ECO:0000313" key="4">
    <source>
        <dbReference type="Proteomes" id="UP000538292"/>
    </source>
</evidence>
<proteinExistence type="predicted"/>
<keyword evidence="3" id="KW-0482">Metalloprotease</keyword>
<dbReference type="EMBL" id="JACEOL010000023">
    <property type="protein sequence ID" value="MBA4602010.1"/>
    <property type="molecule type" value="Genomic_DNA"/>
</dbReference>
<comment type="caution">
    <text evidence="3">The sequence shown here is derived from an EMBL/GenBank/DDBJ whole genome shotgun (WGS) entry which is preliminary data.</text>
</comment>
<evidence type="ECO:0000313" key="3">
    <source>
        <dbReference type="EMBL" id="MBA4602010.1"/>
    </source>
</evidence>
<protein>
    <submittedName>
        <fullName evidence="3">CPBP family intramembrane metalloprotease</fullName>
    </submittedName>
</protein>
<accession>A0A7W1XRW9</accession>
<keyword evidence="3" id="KW-0378">Hydrolase</keyword>
<dbReference type="GO" id="GO:0008237">
    <property type="term" value="F:metallopeptidase activity"/>
    <property type="evidence" value="ECO:0007669"/>
    <property type="project" value="UniProtKB-KW"/>
</dbReference>
<evidence type="ECO:0000256" key="1">
    <source>
        <dbReference type="SAM" id="Phobius"/>
    </source>
</evidence>
<dbReference type="InterPro" id="IPR003675">
    <property type="entry name" value="Rce1/LyrA-like_dom"/>
</dbReference>
<keyword evidence="3" id="KW-0645">Protease</keyword>
<keyword evidence="4" id="KW-1185">Reference proteome</keyword>
<name>A0A7W1XRW9_9BACL</name>
<evidence type="ECO:0000259" key="2">
    <source>
        <dbReference type="Pfam" id="PF02517"/>
    </source>
</evidence>
<sequence length="86" mass="9567">MIGLVGPVAEEIFSGPDQTWGGKTFRHGLGIFLSAASFSLFHMDVAMLAPLFVLGLILSLLRYWTGQLWAPIVFHVMNNFIVLIFE</sequence>
<dbReference type="GO" id="GO:0080120">
    <property type="term" value="P:CAAX-box protein maturation"/>
    <property type="evidence" value="ECO:0007669"/>
    <property type="project" value="UniProtKB-ARBA"/>
</dbReference>
<gene>
    <name evidence="3" type="ORF">H2C83_06700</name>
</gene>
<keyword evidence="1" id="KW-0812">Transmembrane</keyword>
<dbReference type="AlphaFoldDB" id="A0A7W1XRW9"/>
<dbReference type="GO" id="GO:0004175">
    <property type="term" value="F:endopeptidase activity"/>
    <property type="evidence" value="ECO:0007669"/>
    <property type="project" value="UniProtKB-ARBA"/>
</dbReference>